<dbReference type="OrthoDB" id="6870781at2"/>
<proteinExistence type="predicted"/>
<dbReference type="RefSeq" id="WP_155585844.1">
    <property type="nucleotide sequence ID" value="NZ_JBHSTH010000048.1"/>
</dbReference>
<keyword evidence="2" id="KW-1185">Reference proteome</keyword>
<organism evidence="1 2">
    <name type="scientific">Pseudomonas spelaei</name>
    <dbReference type="NCBI Taxonomy" id="1055469"/>
    <lineage>
        <taxon>Bacteria</taxon>
        <taxon>Pseudomonadati</taxon>
        <taxon>Pseudomonadota</taxon>
        <taxon>Gammaproteobacteria</taxon>
        <taxon>Pseudomonadales</taxon>
        <taxon>Pseudomonadaceae</taxon>
        <taxon>Pseudomonas</taxon>
    </lineage>
</organism>
<dbReference type="Proteomes" id="UP000438196">
    <property type="component" value="Unassembled WGS sequence"/>
</dbReference>
<dbReference type="AlphaFoldDB" id="A0A6I3WK76"/>
<name>A0A6I3WK76_9PSED</name>
<evidence type="ECO:0000313" key="1">
    <source>
        <dbReference type="EMBL" id="MUF07719.1"/>
    </source>
</evidence>
<comment type="caution">
    <text evidence="1">The sequence shown here is derived from an EMBL/GenBank/DDBJ whole genome shotgun (WGS) entry which is preliminary data.</text>
</comment>
<sequence>MTTTWKLKQLQEWVETNRPEDSQTADLPKSLSRSALIVQYHARLARDAFAEFKQPDDNNYKMFVAMMSFEPDFSRAALVHEANIIATIHTVRNYADIFAQLANTLAMPIPLPERDSTFGRVADKLPESALKQGMLALNSSYWFRYLAAFSNISKHRRLLESKPSVSFEEGVSGLRVENFSYTFSSKETETEFPRCWGHDLLEETYSVYRRILELGQALNEHVLHDSQTD</sequence>
<accession>A0A6I3WK76</accession>
<evidence type="ECO:0000313" key="2">
    <source>
        <dbReference type="Proteomes" id="UP000438196"/>
    </source>
</evidence>
<dbReference type="EMBL" id="WNNK01000029">
    <property type="protein sequence ID" value="MUF07719.1"/>
    <property type="molecule type" value="Genomic_DNA"/>
</dbReference>
<reference evidence="1 2" key="1">
    <citation type="submission" date="2019-11" db="EMBL/GenBank/DDBJ databases">
        <title>Pseudomonas karstica sp. nov. and Pseudomonas spelaei sp. nov. from karst caves.</title>
        <authorList>
            <person name="Zeman M."/>
        </authorList>
    </citation>
    <scope>NUCLEOTIDE SEQUENCE [LARGE SCALE GENOMIC DNA]</scope>
    <source>
        <strain evidence="1 2">CCM 7893</strain>
    </source>
</reference>
<protein>
    <submittedName>
        <fullName evidence="1">Uncharacterized protein</fullName>
    </submittedName>
</protein>
<gene>
    <name evidence="1" type="ORF">GNF76_25535</name>
</gene>